<protein>
    <submittedName>
        <fullName evidence="1">Uncharacterized protein</fullName>
    </submittedName>
</protein>
<name>A0ABT8VL36_9BACL</name>
<accession>A0ABT8VL36</accession>
<evidence type="ECO:0000313" key="1">
    <source>
        <dbReference type="EMBL" id="MDO3681697.1"/>
    </source>
</evidence>
<evidence type="ECO:0000313" key="2">
    <source>
        <dbReference type="Proteomes" id="UP001168883"/>
    </source>
</evidence>
<dbReference type="Proteomes" id="UP001168883">
    <property type="component" value="Unassembled WGS sequence"/>
</dbReference>
<keyword evidence="2" id="KW-1185">Reference proteome</keyword>
<dbReference type="RefSeq" id="WP_127488887.1">
    <property type="nucleotide sequence ID" value="NZ_JAUMKJ010000074.1"/>
</dbReference>
<dbReference type="EMBL" id="JAUMKJ010000074">
    <property type="protein sequence ID" value="MDO3681697.1"/>
    <property type="molecule type" value="Genomic_DNA"/>
</dbReference>
<proteinExistence type="predicted"/>
<gene>
    <name evidence="1" type="ORF">Q3C12_32395</name>
</gene>
<comment type="caution">
    <text evidence="1">The sequence shown here is derived from an EMBL/GenBank/DDBJ whole genome shotgun (WGS) entry which is preliminary data.</text>
</comment>
<organism evidence="1 2">
    <name type="scientific">Paenibacillus ehimensis</name>
    <dbReference type="NCBI Taxonomy" id="79264"/>
    <lineage>
        <taxon>Bacteria</taxon>
        <taxon>Bacillati</taxon>
        <taxon>Bacillota</taxon>
        <taxon>Bacilli</taxon>
        <taxon>Bacillales</taxon>
        <taxon>Paenibacillaceae</taxon>
        <taxon>Paenibacillus</taxon>
    </lineage>
</organism>
<reference evidence="1" key="1">
    <citation type="submission" date="2023-07" db="EMBL/GenBank/DDBJ databases">
        <authorList>
            <person name="Aktuganov G."/>
            <person name="Boyko T."/>
            <person name="Delegan Y."/>
            <person name="Galimzianova N."/>
            <person name="Gilvanova E."/>
            <person name="Korobov V."/>
            <person name="Kuzmina L."/>
            <person name="Melentiev A."/>
            <person name="Milman P."/>
            <person name="Ryabova A."/>
            <person name="Stupak E."/>
            <person name="Yasakov T."/>
            <person name="Zharikova N."/>
            <person name="Zhurenko E."/>
        </authorList>
    </citation>
    <scope>NUCLEOTIDE SEQUENCE</scope>
    <source>
        <strain evidence="1">IB-739</strain>
    </source>
</reference>
<sequence>MADTLEMIRADITDLKERLRELRIEQGKPPEAPPNFVPVPLSIVLAERVRSFIPIAIKYASLLAGGTLHRVDTSKFEHYRRDAELLCRSTGLWCSLVGGGVYAIIRVMDDVNAIIDAGEEENAHIPGLLRRFHFALELARHDVQHDMWDGYESEASLTRAEVERLKNDPAAFQAAYDEALAHYEAIKQEV</sequence>